<dbReference type="GO" id="GO:0030036">
    <property type="term" value="P:actin cytoskeleton organization"/>
    <property type="evidence" value="ECO:0007669"/>
    <property type="project" value="TreeGrafter"/>
</dbReference>
<keyword evidence="3" id="KW-1185">Reference proteome</keyword>
<feature type="region of interest" description="Disordered" evidence="1">
    <location>
        <begin position="91"/>
        <end position="129"/>
    </location>
</feature>
<evidence type="ECO:0000313" key="3">
    <source>
        <dbReference type="Proteomes" id="UP000274429"/>
    </source>
</evidence>
<reference evidence="2 3" key="2">
    <citation type="submission" date="2018-11" db="EMBL/GenBank/DDBJ databases">
        <authorList>
            <consortium name="Pathogen Informatics"/>
        </authorList>
    </citation>
    <scope>NUCLEOTIDE SEQUENCE [LARGE SCALE GENOMIC DNA]</scope>
</reference>
<dbReference type="AlphaFoldDB" id="A0A0R3WPH5"/>
<dbReference type="InterPro" id="IPR008936">
    <property type="entry name" value="Rho_GTPase_activation_prot"/>
</dbReference>
<evidence type="ECO:0000256" key="1">
    <source>
        <dbReference type="SAM" id="MobiDB-lite"/>
    </source>
</evidence>
<dbReference type="EMBL" id="UYWX01001331">
    <property type="protein sequence ID" value="VDM20767.1"/>
    <property type="molecule type" value="Genomic_DNA"/>
</dbReference>
<dbReference type="Proteomes" id="UP000274429">
    <property type="component" value="Unassembled WGS sequence"/>
</dbReference>
<dbReference type="PANTHER" id="PTHR12659">
    <property type="entry name" value="RHO-TYPE GTPASE ACTIVATING PROTEIN"/>
    <property type="match status" value="1"/>
</dbReference>
<dbReference type="WBParaSite" id="TTAC_0000266501-mRNA-1">
    <property type="protein sequence ID" value="TTAC_0000266501-mRNA-1"/>
    <property type="gene ID" value="TTAC_0000266501"/>
</dbReference>
<gene>
    <name evidence="2" type="ORF">TTAC_LOCUS2650</name>
</gene>
<dbReference type="STRING" id="6205.A0A0R3WPH5"/>
<dbReference type="GO" id="GO:0005096">
    <property type="term" value="F:GTPase activator activity"/>
    <property type="evidence" value="ECO:0007669"/>
    <property type="project" value="TreeGrafter"/>
</dbReference>
<dbReference type="GO" id="GO:0035023">
    <property type="term" value="P:regulation of Rho protein signal transduction"/>
    <property type="evidence" value="ECO:0007669"/>
    <property type="project" value="TreeGrafter"/>
</dbReference>
<dbReference type="SUPFAM" id="SSF48350">
    <property type="entry name" value="GTPase activation domain, GAP"/>
    <property type="match status" value="1"/>
</dbReference>
<sequence length="266" mass="29647">MVRKFTAEEVKENEIVPLVNGGATFENSQSLHREPSVRIISMLIPHMQDGIPIWVFSAGQLNVLRRMAQAQITLTHEQVCPSNRLIKWRKGRSKNAQTRTPTTMTTATTKTTTAADSQGEPSRDPTLPVPIQQTDSFVVDSMPSPINSIMTGSEGEYSPEMVKTPDSTNSGFAFWPELKDTEMSSTETVAVNAYGASRSFSGPLFGRSLEFWQHRVGYPFPPCICNMLSYLQQVEHAAHGIFRRAGGKLRVQALRERIEKDISKFA</sequence>
<reference evidence="4" key="1">
    <citation type="submission" date="2017-02" db="UniProtKB">
        <authorList>
            <consortium name="WormBaseParasite"/>
        </authorList>
    </citation>
    <scope>IDENTIFICATION</scope>
</reference>
<evidence type="ECO:0000313" key="4">
    <source>
        <dbReference type="WBParaSite" id="TTAC_0000266501-mRNA-1"/>
    </source>
</evidence>
<name>A0A0R3WPH5_HYDTA</name>
<proteinExistence type="predicted"/>
<accession>A0A0R3WPH5</accession>
<organism evidence="4">
    <name type="scientific">Hydatigena taeniaeformis</name>
    <name type="common">Feline tapeworm</name>
    <name type="synonym">Taenia taeniaeformis</name>
    <dbReference type="NCBI Taxonomy" id="6205"/>
    <lineage>
        <taxon>Eukaryota</taxon>
        <taxon>Metazoa</taxon>
        <taxon>Spiralia</taxon>
        <taxon>Lophotrochozoa</taxon>
        <taxon>Platyhelminthes</taxon>
        <taxon>Cestoda</taxon>
        <taxon>Eucestoda</taxon>
        <taxon>Cyclophyllidea</taxon>
        <taxon>Taeniidae</taxon>
        <taxon>Hydatigera</taxon>
    </lineage>
</organism>
<evidence type="ECO:0000313" key="2">
    <source>
        <dbReference type="EMBL" id="VDM20767.1"/>
    </source>
</evidence>
<dbReference type="Gene3D" id="1.10.555.10">
    <property type="entry name" value="Rho GTPase activation protein"/>
    <property type="match status" value="1"/>
</dbReference>
<protein>
    <submittedName>
        <fullName evidence="4">Gag protein</fullName>
    </submittedName>
</protein>
<dbReference type="PANTHER" id="PTHR12659:SF7">
    <property type="entry name" value="CROSSVEINLESS C, ISOFORM C"/>
    <property type="match status" value="1"/>
</dbReference>
<feature type="compositionally biased region" description="Low complexity" evidence="1">
    <location>
        <begin position="96"/>
        <end position="115"/>
    </location>
</feature>
<dbReference type="OrthoDB" id="10003330at2759"/>